<gene>
    <name evidence="1" type="ORF">T05_3965</name>
</gene>
<proteinExistence type="predicted"/>
<reference evidence="1 2" key="1">
    <citation type="submission" date="2015-01" db="EMBL/GenBank/DDBJ databases">
        <title>Evolution of Trichinella species and genotypes.</title>
        <authorList>
            <person name="Korhonen P.K."/>
            <person name="Edoardo P."/>
            <person name="Giuseppe L.R."/>
            <person name="Gasser R.B."/>
        </authorList>
    </citation>
    <scope>NUCLEOTIDE SEQUENCE [LARGE SCALE GENOMIC DNA]</scope>
    <source>
        <strain evidence="1">ISS417</strain>
    </source>
</reference>
<name>A0A0V0T374_9BILA</name>
<protein>
    <submittedName>
        <fullName evidence="1">Uncharacterized protein</fullName>
    </submittedName>
</protein>
<accession>A0A0V0T374</accession>
<feature type="non-terminal residue" evidence="1">
    <location>
        <position position="46"/>
    </location>
</feature>
<dbReference type="AlphaFoldDB" id="A0A0V0T374"/>
<evidence type="ECO:0000313" key="2">
    <source>
        <dbReference type="Proteomes" id="UP000055048"/>
    </source>
</evidence>
<comment type="caution">
    <text evidence="1">The sequence shown here is derived from an EMBL/GenBank/DDBJ whole genome shotgun (WGS) entry which is preliminary data.</text>
</comment>
<sequence>LGCGIPHFTKTRLYFAKFMKEVTELSLTRYSPHFETKIELKHMEKC</sequence>
<evidence type="ECO:0000313" key="1">
    <source>
        <dbReference type="EMBL" id="KRX33457.1"/>
    </source>
</evidence>
<keyword evidence="2" id="KW-1185">Reference proteome</keyword>
<dbReference type="EMBL" id="JYDJ01000795">
    <property type="protein sequence ID" value="KRX33457.1"/>
    <property type="molecule type" value="Genomic_DNA"/>
</dbReference>
<dbReference type="Proteomes" id="UP000055048">
    <property type="component" value="Unassembled WGS sequence"/>
</dbReference>
<feature type="non-terminal residue" evidence="1">
    <location>
        <position position="1"/>
    </location>
</feature>
<organism evidence="1 2">
    <name type="scientific">Trichinella murrelli</name>
    <dbReference type="NCBI Taxonomy" id="144512"/>
    <lineage>
        <taxon>Eukaryota</taxon>
        <taxon>Metazoa</taxon>
        <taxon>Ecdysozoa</taxon>
        <taxon>Nematoda</taxon>
        <taxon>Enoplea</taxon>
        <taxon>Dorylaimia</taxon>
        <taxon>Trichinellida</taxon>
        <taxon>Trichinellidae</taxon>
        <taxon>Trichinella</taxon>
    </lineage>
</organism>